<dbReference type="InterPro" id="IPR039732">
    <property type="entry name" value="Hub1/Ubl5"/>
</dbReference>
<dbReference type="SUPFAM" id="SSF54236">
    <property type="entry name" value="Ubiquitin-like"/>
    <property type="match status" value="1"/>
</dbReference>
<evidence type="ECO:0000313" key="5">
    <source>
        <dbReference type="EMBL" id="KAK0510650.1"/>
    </source>
</evidence>
<evidence type="ECO:0000259" key="4">
    <source>
        <dbReference type="PROSITE" id="PS50053"/>
    </source>
</evidence>
<dbReference type="EMBL" id="JAFEKC020000015">
    <property type="protein sequence ID" value="KAK0510650.1"/>
    <property type="molecule type" value="Genomic_DNA"/>
</dbReference>
<evidence type="ECO:0000256" key="1">
    <source>
        <dbReference type="ARBA" id="ARBA00014108"/>
    </source>
</evidence>
<protein>
    <recommendedName>
        <fullName evidence="1">Ubiquitin-like modifier HUB1</fullName>
    </recommendedName>
</protein>
<organism evidence="5 6">
    <name type="scientific">Cladonia borealis</name>
    <dbReference type="NCBI Taxonomy" id="184061"/>
    <lineage>
        <taxon>Eukaryota</taxon>
        <taxon>Fungi</taxon>
        <taxon>Dikarya</taxon>
        <taxon>Ascomycota</taxon>
        <taxon>Pezizomycotina</taxon>
        <taxon>Lecanoromycetes</taxon>
        <taxon>OSLEUM clade</taxon>
        <taxon>Lecanoromycetidae</taxon>
        <taxon>Lecanorales</taxon>
        <taxon>Lecanorineae</taxon>
        <taxon>Cladoniaceae</taxon>
        <taxon>Cladonia</taxon>
    </lineage>
</organism>
<dbReference type="InterPro" id="IPR000626">
    <property type="entry name" value="Ubiquitin-like_dom"/>
</dbReference>
<dbReference type="PANTHER" id="PTHR13042">
    <property type="entry name" value="UBIQUITIN-LIKE PROTEIN 5"/>
    <property type="match status" value="1"/>
</dbReference>
<dbReference type="AlphaFoldDB" id="A0AA39QYW0"/>
<feature type="domain" description="Ubiquitin-like" evidence="4">
    <location>
        <begin position="51"/>
        <end position="126"/>
    </location>
</feature>
<feature type="region of interest" description="Disordered" evidence="3">
    <location>
        <begin position="1"/>
        <end position="41"/>
    </location>
</feature>
<name>A0AA39QYW0_9LECA</name>
<keyword evidence="6" id="KW-1185">Reference proteome</keyword>
<accession>A0AA39QYW0</accession>
<evidence type="ECO:0000256" key="2">
    <source>
        <dbReference type="ARBA" id="ARBA00022786"/>
    </source>
</evidence>
<gene>
    <name evidence="5" type="ORF">JMJ35_007082</name>
</gene>
<dbReference type="Pfam" id="PF00240">
    <property type="entry name" value="ubiquitin"/>
    <property type="match status" value="1"/>
</dbReference>
<feature type="compositionally biased region" description="Basic residues" evidence="3">
    <location>
        <begin position="12"/>
        <end position="28"/>
    </location>
</feature>
<comment type="caution">
    <text evidence="5">The sequence shown here is derived from an EMBL/GenBank/DDBJ whole genome shotgun (WGS) entry which is preliminary data.</text>
</comment>
<dbReference type="SMART" id="SM00213">
    <property type="entry name" value="UBQ"/>
    <property type="match status" value="1"/>
</dbReference>
<dbReference type="Gene3D" id="3.10.20.90">
    <property type="entry name" value="Phosphatidylinositol 3-kinase Catalytic Subunit, Chain A, domain 1"/>
    <property type="match status" value="1"/>
</dbReference>
<dbReference type="Proteomes" id="UP001166286">
    <property type="component" value="Unassembled WGS sequence"/>
</dbReference>
<dbReference type="InterPro" id="IPR029071">
    <property type="entry name" value="Ubiquitin-like_domsf"/>
</dbReference>
<proteinExistence type="predicted"/>
<feature type="compositionally biased region" description="Polar residues" evidence="3">
    <location>
        <begin position="1"/>
        <end position="11"/>
    </location>
</feature>
<evidence type="ECO:0000313" key="6">
    <source>
        <dbReference type="Proteomes" id="UP001166286"/>
    </source>
</evidence>
<keyword evidence="2" id="KW-0833">Ubl conjugation pathway</keyword>
<evidence type="ECO:0000256" key="3">
    <source>
        <dbReference type="SAM" id="MobiDB-lite"/>
    </source>
</evidence>
<sequence length="126" mass="13773">MQTSPVIGSSISKHRRTAAGNHKRRTSASRKPVGNAYQNKPISKTTTQAIIIVHINNRLGCRTAIQCSPLDTIRTLKMIVSCQLGIKPEAMLLKRQGQRALKDGLTLEDYEIGDGSSVDLEVDMGD</sequence>
<reference evidence="5" key="1">
    <citation type="submission" date="2023-03" db="EMBL/GenBank/DDBJ databases">
        <title>Complete genome of Cladonia borealis.</title>
        <authorList>
            <person name="Park H."/>
        </authorList>
    </citation>
    <scope>NUCLEOTIDE SEQUENCE</scope>
    <source>
        <strain evidence="5">ANT050790</strain>
    </source>
</reference>
<dbReference type="PROSITE" id="PS50053">
    <property type="entry name" value="UBIQUITIN_2"/>
    <property type="match status" value="1"/>
</dbReference>